<comment type="caution">
    <text evidence="2">The sequence shown here is derived from an EMBL/GenBank/DDBJ whole genome shotgun (WGS) entry which is preliminary data.</text>
</comment>
<keyword evidence="3" id="KW-1185">Reference proteome</keyword>
<accession>A0A9P5YR90</accession>
<sequence length="300" mass="33401">MSLLCGGVMVLCVCRGDASLLIEAERSPVVGRIVGVLSKYIAPSLGSATSAWNCMKKGILDVQRRICDLVYEIVDADWVHIGHRRGGACIWTAWTAWTDGRSADFAEERRLRDTIAKRASVRLRRNGPPQGTIRIVHSRRRRPGWRWTMTRMGYRSTNDDKRRRTTGDMGGNGMDGRCVDFGEVKGKTPGMDVDVGAADGVDGGARAGRVKGCAQSALRLKAVPDTLHATRPPWWSSLSRVQEDSEEVVEDGNTNERTDSTFTRMLPLLFQHKREINKQRVDVDEWLFKLCASEGHFATA</sequence>
<name>A0A9P5YR90_9AGAR</name>
<feature type="chain" id="PRO_5040197750" evidence="1">
    <location>
        <begin position="19"/>
        <end position="300"/>
    </location>
</feature>
<organism evidence="2 3">
    <name type="scientific">Pholiota conissans</name>
    <dbReference type="NCBI Taxonomy" id="109636"/>
    <lineage>
        <taxon>Eukaryota</taxon>
        <taxon>Fungi</taxon>
        <taxon>Dikarya</taxon>
        <taxon>Basidiomycota</taxon>
        <taxon>Agaricomycotina</taxon>
        <taxon>Agaricomycetes</taxon>
        <taxon>Agaricomycetidae</taxon>
        <taxon>Agaricales</taxon>
        <taxon>Agaricineae</taxon>
        <taxon>Strophariaceae</taxon>
        <taxon>Pholiota</taxon>
    </lineage>
</organism>
<evidence type="ECO:0000256" key="1">
    <source>
        <dbReference type="SAM" id="SignalP"/>
    </source>
</evidence>
<evidence type="ECO:0000313" key="2">
    <source>
        <dbReference type="EMBL" id="KAF9473638.1"/>
    </source>
</evidence>
<dbReference type="Proteomes" id="UP000807469">
    <property type="component" value="Unassembled WGS sequence"/>
</dbReference>
<dbReference type="AlphaFoldDB" id="A0A9P5YR90"/>
<reference evidence="2" key="1">
    <citation type="submission" date="2020-11" db="EMBL/GenBank/DDBJ databases">
        <authorList>
            <consortium name="DOE Joint Genome Institute"/>
            <person name="Ahrendt S."/>
            <person name="Riley R."/>
            <person name="Andreopoulos W."/>
            <person name="Labutti K."/>
            <person name="Pangilinan J."/>
            <person name="Ruiz-Duenas F.J."/>
            <person name="Barrasa J.M."/>
            <person name="Sanchez-Garcia M."/>
            <person name="Camarero S."/>
            <person name="Miyauchi S."/>
            <person name="Serrano A."/>
            <person name="Linde D."/>
            <person name="Babiker R."/>
            <person name="Drula E."/>
            <person name="Ayuso-Fernandez I."/>
            <person name="Pacheco R."/>
            <person name="Padilla G."/>
            <person name="Ferreira P."/>
            <person name="Barriuso J."/>
            <person name="Kellner H."/>
            <person name="Castanera R."/>
            <person name="Alfaro M."/>
            <person name="Ramirez L."/>
            <person name="Pisabarro A.G."/>
            <person name="Kuo A."/>
            <person name="Tritt A."/>
            <person name="Lipzen A."/>
            <person name="He G."/>
            <person name="Yan M."/>
            <person name="Ng V."/>
            <person name="Cullen D."/>
            <person name="Martin F."/>
            <person name="Rosso M.-N."/>
            <person name="Henrissat B."/>
            <person name="Hibbett D."/>
            <person name="Martinez A.T."/>
            <person name="Grigoriev I.V."/>
        </authorList>
    </citation>
    <scope>NUCLEOTIDE SEQUENCE</scope>
    <source>
        <strain evidence="2">CIRM-BRFM 674</strain>
    </source>
</reference>
<protein>
    <submittedName>
        <fullName evidence="2">Uncharacterized protein</fullName>
    </submittedName>
</protein>
<keyword evidence="1" id="KW-0732">Signal</keyword>
<gene>
    <name evidence="2" type="ORF">BDN70DRAFT_899613</name>
</gene>
<proteinExistence type="predicted"/>
<feature type="signal peptide" evidence="1">
    <location>
        <begin position="1"/>
        <end position="18"/>
    </location>
</feature>
<evidence type="ECO:0000313" key="3">
    <source>
        <dbReference type="Proteomes" id="UP000807469"/>
    </source>
</evidence>
<dbReference type="EMBL" id="MU155427">
    <property type="protein sequence ID" value="KAF9473638.1"/>
    <property type="molecule type" value="Genomic_DNA"/>
</dbReference>